<evidence type="ECO:0000256" key="1">
    <source>
        <dbReference type="SAM" id="MobiDB-lite"/>
    </source>
</evidence>
<sequence>MNLREKKKMTNKKAPYGYLKDGVTPRKKAGRKKKRGGWKNPNAAKNADKARQAKVVKDQRDKIEKRDNASRNHRNKALITNRSIEFTPPMIDEILSHQPFIDALQEHDLTIKDLMIMYHSGDDGKDIKIGSILNIICDAIPNPDLYPAFVKRHPNDKNPMAINKLASITFASKYGYDVNLYQYIHEVRGLRSPQDNTPSLDMNGMLIDDSGSLFGSMPDVGIFRL</sequence>
<evidence type="ECO:0000313" key="2">
    <source>
        <dbReference type="EMBL" id="GAD29804.1"/>
    </source>
</evidence>
<dbReference type="EMBL" id="DF196819">
    <property type="protein sequence ID" value="GAD29804.1"/>
    <property type="molecule type" value="Genomic_DNA"/>
</dbReference>
<dbReference type="Proteomes" id="UP000030675">
    <property type="component" value="Unassembled WGS sequence"/>
</dbReference>
<feature type="region of interest" description="Disordered" evidence="1">
    <location>
        <begin position="1"/>
        <end position="72"/>
    </location>
</feature>
<protein>
    <submittedName>
        <fullName evidence="2">Uncharacterized protein</fullName>
    </submittedName>
</protein>
<feature type="compositionally biased region" description="Basic residues" evidence="1">
    <location>
        <begin position="1"/>
        <end position="11"/>
    </location>
</feature>
<name>A0A0U1P626_PHOLE</name>
<dbReference type="HOGENOM" id="CLU_1228972_0_0_6"/>
<organism evidence="2 3">
    <name type="scientific">Photobacterium leiognathi lrivu.4.1</name>
    <dbReference type="NCBI Taxonomy" id="1248232"/>
    <lineage>
        <taxon>Bacteria</taxon>
        <taxon>Pseudomonadati</taxon>
        <taxon>Pseudomonadota</taxon>
        <taxon>Gammaproteobacteria</taxon>
        <taxon>Vibrionales</taxon>
        <taxon>Vibrionaceae</taxon>
        <taxon>Photobacterium</taxon>
    </lineage>
</organism>
<proteinExistence type="predicted"/>
<feature type="compositionally biased region" description="Basic residues" evidence="1">
    <location>
        <begin position="25"/>
        <end position="37"/>
    </location>
</feature>
<gene>
    <name evidence="2" type="ORF">PLEI_1457</name>
</gene>
<accession>A0A0U1P626</accession>
<feature type="compositionally biased region" description="Basic and acidic residues" evidence="1">
    <location>
        <begin position="46"/>
        <end position="70"/>
    </location>
</feature>
<evidence type="ECO:0000313" key="3">
    <source>
        <dbReference type="Proteomes" id="UP000030675"/>
    </source>
</evidence>
<reference evidence="3" key="1">
    <citation type="submission" date="2012-12" db="EMBL/GenBank/DDBJ databases">
        <title>Genome Sequence of Photobacterium leiognathi lrivu.4.1.</title>
        <authorList>
            <person name="Urbanczyk H."/>
            <person name="Ogura Y."/>
            <person name="Hayashi T."/>
            <person name="Dunlap P.V."/>
        </authorList>
    </citation>
    <scope>NUCLEOTIDE SEQUENCE [LARGE SCALE GENOMIC DNA]</scope>
    <source>
        <strain evidence="3">lrivu.4.1</strain>
    </source>
</reference>
<dbReference type="AlphaFoldDB" id="A0A0U1P626"/>